<accession>A0ABV2TPN9</accession>
<dbReference type="InterPro" id="IPR001296">
    <property type="entry name" value="Glyco_trans_1"/>
</dbReference>
<dbReference type="EMBL" id="JBEWZI010000023">
    <property type="protein sequence ID" value="MET7015886.1"/>
    <property type="molecule type" value="Genomic_DNA"/>
</dbReference>
<evidence type="ECO:0000256" key="1">
    <source>
        <dbReference type="ARBA" id="ARBA00022679"/>
    </source>
</evidence>
<feature type="domain" description="Glycosyl transferase family 1" evidence="2">
    <location>
        <begin position="208"/>
        <end position="352"/>
    </location>
</feature>
<dbReference type="Proteomes" id="UP001549691">
    <property type="component" value="Unassembled WGS sequence"/>
</dbReference>
<evidence type="ECO:0000259" key="2">
    <source>
        <dbReference type="Pfam" id="PF00534"/>
    </source>
</evidence>
<dbReference type="SUPFAM" id="SSF53756">
    <property type="entry name" value="UDP-Glycosyltransferase/glycogen phosphorylase"/>
    <property type="match status" value="1"/>
</dbReference>
<evidence type="ECO:0000313" key="4">
    <source>
        <dbReference type="Proteomes" id="UP001549691"/>
    </source>
</evidence>
<keyword evidence="1" id="KW-0808">Transferase</keyword>
<name>A0ABV2TPN9_9RHOO</name>
<comment type="caution">
    <text evidence="3">The sequence shown here is derived from an EMBL/GenBank/DDBJ whole genome shotgun (WGS) entry which is preliminary data.</text>
</comment>
<protein>
    <submittedName>
        <fullName evidence="3">Glycosyltransferase family 1 protein</fullName>
    </submittedName>
</protein>
<sequence>MMPPDISRGEVAWRFGMDGDALRKPLSGVGQYIYKLCCEIEALLPAASFFVYTRLPAERLALPSARWQVRQEPWALVRKLPSFLWLKTRGAALARRDQLDVFWAGRTIHPGRGVARKMVVTVHDLNHRLVPETMERITRLSHVLWFERDVRSADVVLSNSQGTSDRLLHWVGRAADGIVRPGVTPAFRPFDALEKELAHPALAAFGIKPPYLLAVSTLEPRKNMEALVDAFVLLKQQGLIPDHQLVLVGARGWQNHTLASKIQAHAALGIVLPGYVPDELMPAVYALSAGLAMPSLYEGFGMPVQEARAAGVPVLVSDVPELREAAHGEAIIVSPDVTAIAAGLRQMLDARPLGSKGASGAIQSWRESAEGLLEMLQQRSRA</sequence>
<reference evidence="3 4" key="1">
    <citation type="submission" date="2024-07" db="EMBL/GenBank/DDBJ databases">
        <title>Uliginosibacterium flavum JJ3220;KACC:17644.</title>
        <authorList>
            <person name="Kim M.K."/>
        </authorList>
    </citation>
    <scope>NUCLEOTIDE SEQUENCE [LARGE SCALE GENOMIC DNA]</scope>
    <source>
        <strain evidence="3 4">KACC:17644</strain>
    </source>
</reference>
<dbReference type="PANTHER" id="PTHR46401:SF2">
    <property type="entry name" value="GLYCOSYLTRANSFERASE WBBK-RELATED"/>
    <property type="match status" value="1"/>
</dbReference>
<dbReference type="CDD" id="cd03809">
    <property type="entry name" value="GT4_MtfB-like"/>
    <property type="match status" value="1"/>
</dbReference>
<dbReference type="RefSeq" id="WP_354602344.1">
    <property type="nucleotide sequence ID" value="NZ_JBEWZI010000023.1"/>
</dbReference>
<dbReference type="PANTHER" id="PTHR46401">
    <property type="entry name" value="GLYCOSYLTRANSFERASE WBBK-RELATED"/>
    <property type="match status" value="1"/>
</dbReference>
<evidence type="ECO:0000313" key="3">
    <source>
        <dbReference type="EMBL" id="MET7015886.1"/>
    </source>
</evidence>
<dbReference type="Gene3D" id="3.40.50.2000">
    <property type="entry name" value="Glycogen Phosphorylase B"/>
    <property type="match status" value="2"/>
</dbReference>
<proteinExistence type="predicted"/>
<keyword evidence="4" id="KW-1185">Reference proteome</keyword>
<gene>
    <name evidence="3" type="ORF">ABXR19_16970</name>
</gene>
<dbReference type="Pfam" id="PF00534">
    <property type="entry name" value="Glycos_transf_1"/>
    <property type="match status" value="1"/>
</dbReference>
<organism evidence="3 4">
    <name type="scientific">Uliginosibacterium flavum</name>
    <dbReference type="NCBI Taxonomy" id="1396831"/>
    <lineage>
        <taxon>Bacteria</taxon>
        <taxon>Pseudomonadati</taxon>
        <taxon>Pseudomonadota</taxon>
        <taxon>Betaproteobacteria</taxon>
        <taxon>Rhodocyclales</taxon>
        <taxon>Zoogloeaceae</taxon>
        <taxon>Uliginosibacterium</taxon>
    </lineage>
</organism>